<dbReference type="InterPro" id="IPR015943">
    <property type="entry name" value="WD40/YVTN_repeat-like_dom_sf"/>
</dbReference>
<dbReference type="SMART" id="SM00320">
    <property type="entry name" value="WD40"/>
    <property type="match status" value="1"/>
</dbReference>
<protein>
    <submittedName>
        <fullName evidence="1">Uncharacterized protein</fullName>
    </submittedName>
</protein>
<comment type="caution">
    <text evidence="1">The sequence shown here is derived from an EMBL/GenBank/DDBJ whole genome shotgun (WGS) entry which is preliminary data.</text>
</comment>
<accession>A0ABQ9ECJ8</accession>
<proteinExistence type="predicted"/>
<dbReference type="EMBL" id="JARBDR010000917">
    <property type="protein sequence ID" value="KAJ8303053.1"/>
    <property type="molecule type" value="Genomic_DNA"/>
</dbReference>
<dbReference type="InterPro" id="IPR001680">
    <property type="entry name" value="WD40_rpt"/>
</dbReference>
<name>A0ABQ9ECJ8_TEGGR</name>
<dbReference type="Pfam" id="PF00400">
    <property type="entry name" value="WD40"/>
    <property type="match status" value="1"/>
</dbReference>
<dbReference type="PANTHER" id="PTHR17605">
    <property type="entry name" value="RIBOSOME BIOGENESIS PROTEIN BOP1 BLOCK OF PROLIFERATION 1 PROTEIN"/>
    <property type="match status" value="1"/>
</dbReference>
<evidence type="ECO:0000313" key="2">
    <source>
        <dbReference type="Proteomes" id="UP001217089"/>
    </source>
</evidence>
<dbReference type="Gene3D" id="2.130.10.10">
    <property type="entry name" value="YVTN repeat-like/Quinoprotein amine dehydrogenase"/>
    <property type="match status" value="1"/>
</dbReference>
<reference evidence="1 2" key="1">
    <citation type="submission" date="2022-12" db="EMBL/GenBank/DDBJ databases">
        <title>Chromosome-level genome of Tegillarca granosa.</title>
        <authorList>
            <person name="Kim J."/>
        </authorList>
    </citation>
    <scope>NUCLEOTIDE SEQUENCE [LARGE SCALE GENOMIC DNA]</scope>
    <source>
        <strain evidence="1">Teg-2019</strain>
        <tissue evidence="1">Adductor muscle</tissue>
    </source>
</reference>
<dbReference type="Proteomes" id="UP001217089">
    <property type="component" value="Unassembled WGS sequence"/>
</dbReference>
<sequence length="115" mass="13036">MDLSTKPYQTLRSGRNAHYLLLTDQSNHLCHVPAKHATGIIKRQYDKSVTTNGILCLPLHLMMELDLLQNPLIVPVKLLRGHTHNKDLGVLDCHFHPTQPWIFSSGADCTIRLFT</sequence>
<dbReference type="InterPro" id="IPR028598">
    <property type="entry name" value="BOP1/Erb1"/>
</dbReference>
<organism evidence="1 2">
    <name type="scientific">Tegillarca granosa</name>
    <name type="common">Malaysian cockle</name>
    <name type="synonym">Anadara granosa</name>
    <dbReference type="NCBI Taxonomy" id="220873"/>
    <lineage>
        <taxon>Eukaryota</taxon>
        <taxon>Metazoa</taxon>
        <taxon>Spiralia</taxon>
        <taxon>Lophotrochozoa</taxon>
        <taxon>Mollusca</taxon>
        <taxon>Bivalvia</taxon>
        <taxon>Autobranchia</taxon>
        <taxon>Pteriomorphia</taxon>
        <taxon>Arcoida</taxon>
        <taxon>Arcoidea</taxon>
        <taxon>Arcidae</taxon>
        <taxon>Tegillarca</taxon>
    </lineage>
</organism>
<keyword evidence="2" id="KW-1185">Reference proteome</keyword>
<evidence type="ECO:0000313" key="1">
    <source>
        <dbReference type="EMBL" id="KAJ8303053.1"/>
    </source>
</evidence>
<dbReference type="PANTHER" id="PTHR17605:SF0">
    <property type="entry name" value="RIBOSOME BIOGENESIS PROTEIN BOP1"/>
    <property type="match status" value="1"/>
</dbReference>
<gene>
    <name evidence="1" type="ORF">KUTeg_019449</name>
</gene>